<name>A0ABX0IXT9_9FLAO</name>
<reference evidence="8 9" key="2">
    <citation type="submission" date="2020-02" db="EMBL/GenBank/DDBJ databases">
        <title>Flavobacterium profundi sp. nov., isolated from a deep-sea seamount.</title>
        <authorList>
            <person name="Zhang D.-C."/>
        </authorList>
    </citation>
    <scope>NUCLEOTIDE SEQUENCE [LARGE SCALE GENOMIC DNA]</scope>
    <source>
        <strain evidence="8 9">EC11</strain>
    </source>
</reference>
<dbReference type="Gene3D" id="1.10.1060.10">
    <property type="entry name" value="Alpha-helical ferredoxin"/>
    <property type="match status" value="1"/>
</dbReference>
<dbReference type="Proteomes" id="UP000817854">
    <property type="component" value="Unassembled WGS sequence"/>
</dbReference>
<keyword evidence="4" id="KW-0408">Iron</keyword>
<keyword evidence="3" id="KW-0560">Oxidoreductase</keyword>
<feature type="transmembrane region" description="Helical" evidence="6">
    <location>
        <begin position="218"/>
        <end position="234"/>
    </location>
</feature>
<keyword evidence="9" id="KW-1185">Reference proteome</keyword>
<dbReference type="RefSeq" id="WP_140963146.1">
    <property type="nucleotide sequence ID" value="NZ_VEVQ02000009.1"/>
</dbReference>
<keyword evidence="5" id="KW-0411">Iron-sulfur</keyword>
<dbReference type="Pfam" id="PF13187">
    <property type="entry name" value="Fer4_9"/>
    <property type="match status" value="1"/>
</dbReference>
<evidence type="ECO:0000256" key="1">
    <source>
        <dbReference type="ARBA" id="ARBA00022485"/>
    </source>
</evidence>
<dbReference type="InterPro" id="IPR017896">
    <property type="entry name" value="4Fe4S_Fe-S-bd"/>
</dbReference>
<evidence type="ECO:0000256" key="2">
    <source>
        <dbReference type="ARBA" id="ARBA00022723"/>
    </source>
</evidence>
<evidence type="ECO:0000256" key="3">
    <source>
        <dbReference type="ARBA" id="ARBA00023002"/>
    </source>
</evidence>
<feature type="domain" description="4Fe-4S ferredoxin-type" evidence="7">
    <location>
        <begin position="367"/>
        <end position="397"/>
    </location>
</feature>
<organism evidence="8 9">
    <name type="scientific">Flavobacterium jejuense</name>
    <dbReference type="NCBI Taxonomy" id="1544455"/>
    <lineage>
        <taxon>Bacteria</taxon>
        <taxon>Pseudomonadati</taxon>
        <taxon>Bacteroidota</taxon>
        <taxon>Flavobacteriia</taxon>
        <taxon>Flavobacteriales</taxon>
        <taxon>Flavobacteriaceae</taxon>
        <taxon>Flavobacterium</taxon>
    </lineage>
</organism>
<feature type="transmembrane region" description="Helical" evidence="6">
    <location>
        <begin position="109"/>
        <end position="129"/>
    </location>
</feature>
<accession>A0ABX0IXT9</accession>
<reference evidence="9" key="1">
    <citation type="submission" date="2019-05" db="EMBL/GenBank/DDBJ databases">
        <title>Flavobacterium profundi sp. nov., isolated from a deep-sea seamount.</title>
        <authorList>
            <person name="Zhang D.-C."/>
        </authorList>
    </citation>
    <scope>NUCLEOTIDE SEQUENCE [LARGE SCALE GENOMIC DNA]</scope>
    <source>
        <strain evidence="9">EC11</strain>
    </source>
</reference>
<dbReference type="InterPro" id="IPR036197">
    <property type="entry name" value="NarG-like_sf"/>
</dbReference>
<dbReference type="PANTHER" id="PTHR43255">
    <property type="entry name" value="IRON-SULFUR-BINDING OXIDOREDUCTASE FADF-RELATED-RELATED"/>
    <property type="match status" value="1"/>
</dbReference>
<protein>
    <submittedName>
        <fullName evidence="8">(Fe-S)-binding protein</fullName>
    </submittedName>
</protein>
<keyword evidence="1" id="KW-0004">4Fe-4S</keyword>
<keyword evidence="6" id="KW-1133">Transmembrane helix</keyword>
<feature type="transmembrane region" description="Helical" evidence="6">
    <location>
        <begin position="154"/>
        <end position="172"/>
    </location>
</feature>
<evidence type="ECO:0000313" key="9">
    <source>
        <dbReference type="Proteomes" id="UP000817854"/>
    </source>
</evidence>
<dbReference type="SUPFAM" id="SSF103501">
    <property type="entry name" value="Respiratory nitrate reductase 1 gamma chain"/>
    <property type="match status" value="1"/>
</dbReference>
<proteinExistence type="predicted"/>
<comment type="caution">
    <text evidence="8">The sequence shown here is derived from an EMBL/GenBank/DDBJ whole genome shotgun (WGS) entry which is preliminary data.</text>
</comment>
<dbReference type="InterPro" id="IPR051460">
    <property type="entry name" value="HdrC_iron-sulfur_subunit"/>
</dbReference>
<feature type="transmembrane region" description="Helical" evidence="6">
    <location>
        <begin position="6"/>
        <end position="24"/>
    </location>
</feature>
<dbReference type="PROSITE" id="PS00198">
    <property type="entry name" value="4FE4S_FER_1"/>
    <property type="match status" value="1"/>
</dbReference>
<evidence type="ECO:0000256" key="5">
    <source>
        <dbReference type="ARBA" id="ARBA00023014"/>
    </source>
</evidence>
<keyword evidence="6" id="KW-0812">Transmembrane</keyword>
<evidence type="ECO:0000313" key="8">
    <source>
        <dbReference type="EMBL" id="NHN26831.1"/>
    </source>
</evidence>
<evidence type="ECO:0000256" key="4">
    <source>
        <dbReference type="ARBA" id="ARBA00023004"/>
    </source>
</evidence>
<sequence length="443" mass="50290">MSILPNILFAIILIIGIGYFAKNVKKLIRNIKLGQDVNRKDNPSARLKNMAMIALGQSKMVKRPIAGFLHIIVYVGFVIINIEVLEIIIDGLFGTHRIFAFLGGFYDFLIGSFEVLALLVLVAVIVFWIRRNVVKLQRFWKPEMQGFPKNDGNYILYFEVVLMTLFLTMNAADFHLQYVSGGFSHYHQAGSFPISQFIAPIFDGMDNSVVFMIERTSWWLHICGILVFLNYLYFSKHLHILLAFPNTYFANLNPQGQFDNLESVTNEVKLMMDPSADPFAAPANPDAVPAKFGASDVQDLNWVQLLNAYTCTECGRCTSSCPANQTGKKLSPRKIMMDTRDRLEEVGKNIDTNKGTFVDDGKSLLNDYITTEELWACTSCNACVEECPVNISPLSIIMDMRRYLVMEQSAAPMELNNMMTNIENNGAPWQYNQMDRLNWKNEN</sequence>
<gene>
    <name evidence="8" type="ORF">FIA58_014190</name>
</gene>
<dbReference type="InterPro" id="IPR017900">
    <property type="entry name" value="4Fe4S_Fe_S_CS"/>
</dbReference>
<keyword evidence="2" id="KW-0479">Metal-binding</keyword>
<dbReference type="PROSITE" id="PS51379">
    <property type="entry name" value="4FE4S_FER_2"/>
    <property type="match status" value="2"/>
</dbReference>
<dbReference type="PANTHER" id="PTHR43255:SF1">
    <property type="entry name" value="IRON-SULFUR-BINDING OXIDOREDUCTASE FADF-RELATED"/>
    <property type="match status" value="1"/>
</dbReference>
<evidence type="ECO:0000259" key="7">
    <source>
        <dbReference type="PROSITE" id="PS51379"/>
    </source>
</evidence>
<keyword evidence="6" id="KW-0472">Membrane</keyword>
<dbReference type="InterPro" id="IPR009051">
    <property type="entry name" value="Helical_ferredxn"/>
</dbReference>
<evidence type="ECO:0000256" key="6">
    <source>
        <dbReference type="SAM" id="Phobius"/>
    </source>
</evidence>
<feature type="transmembrane region" description="Helical" evidence="6">
    <location>
        <begin position="65"/>
        <end position="89"/>
    </location>
</feature>
<dbReference type="SUPFAM" id="SSF46548">
    <property type="entry name" value="alpha-helical ferredoxin"/>
    <property type="match status" value="1"/>
</dbReference>
<dbReference type="EMBL" id="VEVQ02000009">
    <property type="protein sequence ID" value="NHN26831.1"/>
    <property type="molecule type" value="Genomic_DNA"/>
</dbReference>
<feature type="domain" description="4Fe-4S ferredoxin-type" evidence="7">
    <location>
        <begin position="302"/>
        <end position="333"/>
    </location>
</feature>